<organism evidence="3 4">
    <name type="scientific">Deinococcus radiopugnans ATCC 19172</name>
    <dbReference type="NCBI Taxonomy" id="585398"/>
    <lineage>
        <taxon>Bacteria</taxon>
        <taxon>Thermotogati</taxon>
        <taxon>Deinococcota</taxon>
        <taxon>Deinococci</taxon>
        <taxon>Deinococcales</taxon>
        <taxon>Deinococcaceae</taxon>
        <taxon>Deinococcus</taxon>
    </lineage>
</organism>
<dbReference type="Proteomes" id="UP000313988">
    <property type="component" value="Unassembled WGS sequence"/>
</dbReference>
<dbReference type="EMBL" id="JACHEW010000014">
    <property type="protein sequence ID" value="MBB6017464.1"/>
    <property type="molecule type" value="Genomic_DNA"/>
</dbReference>
<keyword evidence="5" id="KW-1185">Reference proteome</keyword>
<evidence type="ECO:0000313" key="2">
    <source>
        <dbReference type="EMBL" id="MBB6017464.1"/>
    </source>
</evidence>
<accession>A0A5C4YA62</accession>
<dbReference type="RefSeq" id="WP_139401743.1">
    <property type="nucleotide sequence ID" value="NZ_JACHEW010000014.1"/>
</dbReference>
<evidence type="ECO:0000313" key="5">
    <source>
        <dbReference type="Proteomes" id="UP000629870"/>
    </source>
</evidence>
<evidence type="ECO:0000313" key="3">
    <source>
        <dbReference type="EMBL" id="TNM71990.1"/>
    </source>
</evidence>
<evidence type="ECO:0000313" key="4">
    <source>
        <dbReference type="Proteomes" id="UP000313988"/>
    </source>
</evidence>
<keyword evidence="1" id="KW-0732">Signal</keyword>
<proteinExistence type="predicted"/>
<protein>
    <submittedName>
        <fullName evidence="3">Uncharacterized protein</fullName>
    </submittedName>
</protein>
<name>A0A5C4YA62_9DEIO</name>
<sequence>MPKSSRRLWGVLILAISSSALADLPVVIIDAASLPYTLSPNNYANSPSKFSNSISNFSNSASNFKNSPSNFANSPNNFKNTRSGSNRLLQVGRYVGYYAENGAGVINFFSASGKRALYNPEGTSAVFTSAGSFAGVLGMDGSRGMSLALTPDGLKSFLLK</sequence>
<reference evidence="2 5" key="2">
    <citation type="submission" date="2020-08" db="EMBL/GenBank/DDBJ databases">
        <title>Genomic Encyclopedia of Type Strains, Phase IV (KMG-IV): sequencing the most valuable type-strain genomes for metagenomic binning, comparative biology and taxonomic classification.</title>
        <authorList>
            <person name="Goeker M."/>
        </authorList>
    </citation>
    <scope>NUCLEOTIDE SEQUENCE [LARGE SCALE GENOMIC DNA]</scope>
    <source>
        <strain evidence="2 5">DSM 12027</strain>
    </source>
</reference>
<feature type="signal peptide" evidence="1">
    <location>
        <begin position="1"/>
        <end position="22"/>
    </location>
</feature>
<dbReference type="OrthoDB" id="7773824at2"/>
<feature type="chain" id="PRO_5023019871" evidence="1">
    <location>
        <begin position="23"/>
        <end position="160"/>
    </location>
</feature>
<evidence type="ECO:0000256" key="1">
    <source>
        <dbReference type="SAM" id="SignalP"/>
    </source>
</evidence>
<dbReference type="Proteomes" id="UP000629870">
    <property type="component" value="Unassembled WGS sequence"/>
</dbReference>
<dbReference type="AlphaFoldDB" id="A0A5C4YA62"/>
<gene>
    <name evidence="3" type="ORF">FHR04_06405</name>
    <name evidence="2" type="ORF">HNQ04_002729</name>
</gene>
<comment type="caution">
    <text evidence="3">The sequence shown here is derived from an EMBL/GenBank/DDBJ whole genome shotgun (WGS) entry which is preliminary data.</text>
</comment>
<dbReference type="EMBL" id="VDMO01000005">
    <property type="protein sequence ID" value="TNM71990.1"/>
    <property type="molecule type" value="Genomic_DNA"/>
</dbReference>
<reference evidence="3 4" key="1">
    <citation type="submission" date="2019-06" db="EMBL/GenBank/DDBJ databases">
        <title>Genome sequence of Deinococcus radiopugnans ATCC 19172.</title>
        <authorList>
            <person name="Maclea K.S."/>
            <person name="Maynard C.R."/>
        </authorList>
    </citation>
    <scope>NUCLEOTIDE SEQUENCE [LARGE SCALE GENOMIC DNA]</scope>
    <source>
        <strain evidence="3 4">ATCC 19172</strain>
    </source>
</reference>